<reference evidence="1 2" key="1">
    <citation type="journal article" date="2023" name="Insect Mol. Biol.">
        <title>Genome sequencing provides insights into the evolution of gene families encoding plant cell wall-degrading enzymes in longhorned beetles.</title>
        <authorList>
            <person name="Shin N.R."/>
            <person name="Okamura Y."/>
            <person name="Kirsch R."/>
            <person name="Pauchet Y."/>
        </authorList>
    </citation>
    <scope>NUCLEOTIDE SEQUENCE [LARGE SCALE GENOMIC DNA]</scope>
    <source>
        <strain evidence="1">EAD_L_NR</strain>
    </source>
</reference>
<name>A0AAV8WBE0_9CUCU</name>
<evidence type="ECO:0000313" key="1">
    <source>
        <dbReference type="EMBL" id="KAJ8923520.1"/>
    </source>
</evidence>
<proteinExistence type="predicted"/>
<protein>
    <submittedName>
        <fullName evidence="1">Uncharacterized protein</fullName>
    </submittedName>
</protein>
<dbReference type="EMBL" id="JANEYG010000004">
    <property type="protein sequence ID" value="KAJ8923520.1"/>
    <property type="molecule type" value="Genomic_DNA"/>
</dbReference>
<accession>A0AAV8WBE0</accession>
<dbReference type="Proteomes" id="UP001159042">
    <property type="component" value="Unassembled WGS sequence"/>
</dbReference>
<dbReference type="AlphaFoldDB" id="A0AAV8WBE0"/>
<evidence type="ECO:0000313" key="2">
    <source>
        <dbReference type="Proteomes" id="UP001159042"/>
    </source>
</evidence>
<keyword evidence="2" id="KW-1185">Reference proteome</keyword>
<feature type="non-terminal residue" evidence="1">
    <location>
        <position position="1"/>
    </location>
</feature>
<sequence>SQYHINCFCYRSQLISLFSIMCTNIANEDESALADACVGCFTLASRSNNNQPSLSRLMDCANLYMTDTRYDDCVGLIENTQQPTPSTTECVNGYCNFVRCIRRINSDLLIARCYTEASADNAADLEEDQIILYKNITSCILAISRCSPLNPITGQSQTNTITTTTYGKLGLPMTTSVPLYNTLQINEAGDLRIVTFPGTTAIQKYLCPFEFNLKETSWLNFMC</sequence>
<organism evidence="1 2">
    <name type="scientific">Exocentrus adspersus</name>
    <dbReference type="NCBI Taxonomy" id="1586481"/>
    <lineage>
        <taxon>Eukaryota</taxon>
        <taxon>Metazoa</taxon>
        <taxon>Ecdysozoa</taxon>
        <taxon>Arthropoda</taxon>
        <taxon>Hexapoda</taxon>
        <taxon>Insecta</taxon>
        <taxon>Pterygota</taxon>
        <taxon>Neoptera</taxon>
        <taxon>Endopterygota</taxon>
        <taxon>Coleoptera</taxon>
        <taxon>Polyphaga</taxon>
        <taxon>Cucujiformia</taxon>
        <taxon>Chrysomeloidea</taxon>
        <taxon>Cerambycidae</taxon>
        <taxon>Lamiinae</taxon>
        <taxon>Acanthocinini</taxon>
        <taxon>Exocentrus</taxon>
    </lineage>
</organism>
<comment type="caution">
    <text evidence="1">The sequence shown here is derived from an EMBL/GenBank/DDBJ whole genome shotgun (WGS) entry which is preliminary data.</text>
</comment>
<gene>
    <name evidence="1" type="ORF">NQ315_010098</name>
</gene>